<proteinExistence type="inferred from homology"/>
<evidence type="ECO:0000313" key="10">
    <source>
        <dbReference type="Proteomes" id="UP000199506"/>
    </source>
</evidence>
<feature type="transmembrane region" description="Helical" evidence="8">
    <location>
        <begin position="282"/>
        <end position="300"/>
    </location>
</feature>
<feature type="transmembrane region" description="Helical" evidence="8">
    <location>
        <begin position="160"/>
        <end position="180"/>
    </location>
</feature>
<dbReference type="Pfam" id="PF03547">
    <property type="entry name" value="Mem_trans"/>
    <property type="match status" value="2"/>
</dbReference>
<dbReference type="EMBL" id="FOAK01000005">
    <property type="protein sequence ID" value="SEK77468.1"/>
    <property type="molecule type" value="Genomic_DNA"/>
</dbReference>
<feature type="transmembrane region" description="Helical" evidence="8">
    <location>
        <begin position="65"/>
        <end position="85"/>
    </location>
</feature>
<evidence type="ECO:0000256" key="4">
    <source>
        <dbReference type="ARBA" id="ARBA00022475"/>
    </source>
</evidence>
<dbReference type="Gene3D" id="1.20.1530.20">
    <property type="match status" value="1"/>
</dbReference>
<keyword evidence="3" id="KW-0813">Transport</keyword>
<dbReference type="InterPro" id="IPR004776">
    <property type="entry name" value="Mem_transp_PIN-like"/>
</dbReference>
<evidence type="ECO:0000256" key="6">
    <source>
        <dbReference type="ARBA" id="ARBA00022989"/>
    </source>
</evidence>
<evidence type="ECO:0000256" key="3">
    <source>
        <dbReference type="ARBA" id="ARBA00022448"/>
    </source>
</evidence>
<evidence type="ECO:0000256" key="1">
    <source>
        <dbReference type="ARBA" id="ARBA00004651"/>
    </source>
</evidence>
<evidence type="ECO:0000256" key="8">
    <source>
        <dbReference type="SAM" id="Phobius"/>
    </source>
</evidence>
<dbReference type="Proteomes" id="UP000199506">
    <property type="component" value="Unassembled WGS sequence"/>
</dbReference>
<feature type="transmembrane region" description="Helical" evidence="8">
    <location>
        <begin position="6"/>
        <end position="22"/>
    </location>
</feature>
<feature type="transmembrane region" description="Helical" evidence="8">
    <location>
        <begin position="192"/>
        <end position="209"/>
    </location>
</feature>
<feature type="transmembrane region" description="Helical" evidence="8">
    <location>
        <begin position="97"/>
        <end position="118"/>
    </location>
</feature>
<protein>
    <recommendedName>
        <fullName evidence="11">Transporter</fullName>
    </recommendedName>
</protein>
<gene>
    <name evidence="9" type="ORF">SAMN05216439_1441</name>
</gene>
<evidence type="ECO:0008006" key="11">
    <source>
        <dbReference type="Google" id="ProtNLM"/>
    </source>
</evidence>
<dbReference type="STRING" id="190974.SAMN05216439_1441"/>
<dbReference type="AlphaFoldDB" id="A0A1H7JRZ5"/>
<reference evidence="9 10" key="1">
    <citation type="submission" date="2016-10" db="EMBL/GenBank/DDBJ databases">
        <authorList>
            <person name="de Groot N.N."/>
        </authorList>
    </citation>
    <scope>NUCLEOTIDE SEQUENCE [LARGE SCALE GENOMIC DNA]</scope>
    <source>
        <strain evidence="9 10">DSM 11978</strain>
    </source>
</reference>
<keyword evidence="4" id="KW-1003">Cell membrane</keyword>
<keyword evidence="5 8" id="KW-0812">Transmembrane</keyword>
<dbReference type="InterPro" id="IPR038770">
    <property type="entry name" value="Na+/solute_symporter_sf"/>
</dbReference>
<evidence type="ECO:0000256" key="2">
    <source>
        <dbReference type="ARBA" id="ARBA00010145"/>
    </source>
</evidence>
<comment type="similarity">
    <text evidence="2">Belongs to the auxin efflux carrier (TC 2.A.69) family.</text>
</comment>
<dbReference type="GO" id="GO:0005886">
    <property type="term" value="C:plasma membrane"/>
    <property type="evidence" value="ECO:0007669"/>
    <property type="project" value="UniProtKB-SubCell"/>
</dbReference>
<keyword evidence="6 8" id="KW-1133">Transmembrane helix</keyword>
<feature type="transmembrane region" description="Helical" evidence="8">
    <location>
        <begin position="252"/>
        <end position="270"/>
    </location>
</feature>
<evidence type="ECO:0000256" key="5">
    <source>
        <dbReference type="ARBA" id="ARBA00022692"/>
    </source>
</evidence>
<feature type="transmembrane region" description="Helical" evidence="8">
    <location>
        <begin position="221"/>
        <end position="240"/>
    </location>
</feature>
<feature type="transmembrane region" description="Helical" evidence="8">
    <location>
        <begin position="34"/>
        <end position="53"/>
    </location>
</feature>
<sequence length="301" mass="33286">MDAIAITIFSIIIMIGLGYFLKRIDFLSKKDMDPFNKIVMYILMPCMIFHAIYNADLSSLPKLSLLPFVILASSIVTGVISYFILKRLNLDDKQVWSVLVTVMIANTAFMGYPVTLGIYGQTGFLRAIFCDIATLSMFLLLSFVLILRFGGTVKTAIRKIAIFPPLWAVILGLIFNLLNIPIGDVCEYTVNYLGQGAIPLIMITLGLSIDFSALARSKSMIIFTSIMKLAFFPLVAFLLATKLGLVDLQYNVSIIEAAMPSGMMSLLLAITYKLDYELTSDCILINTVISLITLPVIISLL</sequence>
<dbReference type="PANTHER" id="PTHR36838">
    <property type="entry name" value="AUXIN EFFLUX CARRIER FAMILY PROTEIN"/>
    <property type="match status" value="1"/>
</dbReference>
<dbReference type="PANTHER" id="PTHR36838:SF3">
    <property type="entry name" value="TRANSPORTER AUXIN EFFLUX CARRIER EC FAMILY"/>
    <property type="match status" value="1"/>
</dbReference>
<accession>A0A1H7JRZ5</accession>
<name>A0A1H7JRZ5_9EURY</name>
<dbReference type="OrthoDB" id="147743at2157"/>
<keyword evidence="7 8" id="KW-0472">Membrane</keyword>
<dbReference type="GO" id="GO:0055085">
    <property type="term" value="P:transmembrane transport"/>
    <property type="evidence" value="ECO:0007669"/>
    <property type="project" value="InterPro"/>
</dbReference>
<comment type="subcellular location">
    <subcellularLocation>
        <location evidence="1">Cell membrane</location>
        <topology evidence="1">Multi-pass membrane protein</topology>
    </subcellularLocation>
</comment>
<evidence type="ECO:0000256" key="7">
    <source>
        <dbReference type="ARBA" id="ARBA00023136"/>
    </source>
</evidence>
<feature type="transmembrane region" description="Helical" evidence="8">
    <location>
        <begin position="124"/>
        <end position="148"/>
    </location>
</feature>
<organism evidence="9 10">
    <name type="scientific">Methanobrevibacter gottschalkii</name>
    <dbReference type="NCBI Taxonomy" id="190974"/>
    <lineage>
        <taxon>Archaea</taxon>
        <taxon>Methanobacteriati</taxon>
        <taxon>Methanobacteriota</taxon>
        <taxon>Methanomada group</taxon>
        <taxon>Methanobacteria</taxon>
        <taxon>Methanobacteriales</taxon>
        <taxon>Methanobacteriaceae</taxon>
        <taxon>Methanobrevibacter</taxon>
    </lineage>
</organism>
<evidence type="ECO:0000313" key="9">
    <source>
        <dbReference type="EMBL" id="SEK77468.1"/>
    </source>
</evidence>
<dbReference type="RefSeq" id="WP_069574919.1">
    <property type="nucleotide sequence ID" value="NZ_FOAK01000005.1"/>
</dbReference>